<keyword evidence="9 20" id="KW-0378">Hydrolase</keyword>
<dbReference type="SUPFAM" id="SSF49785">
    <property type="entry name" value="Galactose-binding domain-like"/>
    <property type="match status" value="1"/>
</dbReference>
<dbReference type="InterPro" id="IPR017853">
    <property type="entry name" value="GH"/>
</dbReference>
<evidence type="ECO:0000256" key="5">
    <source>
        <dbReference type="ARBA" id="ARBA00011738"/>
    </source>
</evidence>
<dbReference type="InterPro" id="IPR041447">
    <property type="entry name" value="Mannosidase_ig"/>
</dbReference>
<protein>
    <recommendedName>
        <fullName evidence="14">Beta-mannosidase B</fullName>
        <ecNumber evidence="6">3.2.1.25</ecNumber>
    </recommendedName>
    <alternativeName>
        <fullName evidence="15">Mannanase B</fullName>
    </alternativeName>
</protein>
<evidence type="ECO:0000256" key="3">
    <source>
        <dbReference type="ARBA" id="ARBA00004613"/>
    </source>
</evidence>
<comment type="pathway">
    <text evidence="4">Glycan metabolism; N-glycan degradation.</text>
</comment>
<evidence type="ECO:0000256" key="6">
    <source>
        <dbReference type="ARBA" id="ARBA00012754"/>
    </source>
</evidence>
<keyword evidence="12 20" id="KW-0326">Glycosidase</keyword>
<sequence length="861" mass="100072">MLQRNKLLLLLLMLASLFIKASELPFRMNLHEGWKFKQVRGYNWYPAKVPGVVHTDLLNIKLIDDPFFRLNERNMQWIDKEDWLYETIFDVEDTLLERNNISIKFDGLDTYANVTLNGENIISADNMFREWKADVKSLLKLKGNKLQVYLHSPVNKGIRLWDALPFPYQSSNDQSENGGIFNKKVSVVTRKAGYHYGWDWGPRLVTSGIWRPVYLEAWDDARINDVHYTQTSVTAREAVVDVAVEVYADKEMNVSLSILNRTDNKIQVNEQVKFVKGFNKTHLSFKIKKPHLWWTNGLGEPFLYDFSIQLRTGNKLLDNQDQKLGIRSLKVITKPDQYGESFYFELNGVPIFAKGANYIPCDNFLTRVTDSIYEKTILDAVDANMNMLRVWGGGIYENKIFYDLCDKYGILIWQDFMFACTMYPAEGDLLENIRIEAIDNVRRLRNHACLALWCGNNECLDAWFNWGWKNREEATNPAAAATQWKQFTDTYFDILPSVVAEYQPGICYRRSSPYSDDQGTRDHTVGDMHYWEVWQGLKPISQFLHEKSRFFSEYGFQSFPEFESIKRYAPESYDWDVTSEVMMSHQRGGMKANERILDFLRDEYHEPKDFPSFVYMSQLLQADVIKAAMETHRRNMPYCMGSLVWQHNDCWPVASWSSRDYYGRWKAQHYFTVKSFADILVSSIEEDGELKVYIISDRLKDTFGTLVVQIVDMNKGIISQQESKISVPANTSTLCWNTDTEKLLSGLNREDIVIHLKYKDKAGKVYNNNCFPTKHKVMNYPKVQVITTITPISGGYEVTLTSNKFARGVFISLNGKDDFITDNYMDLLPNIPVVVKIMTKLSADTFERNLKITSFVDYFLN</sequence>
<accession>A0A5J4SQF0</accession>
<dbReference type="SUPFAM" id="SSF49303">
    <property type="entry name" value="beta-Galactosidase/glucuronidase domain"/>
    <property type="match status" value="3"/>
</dbReference>
<dbReference type="EMBL" id="SNRY01000070">
    <property type="protein sequence ID" value="KAA6348384.1"/>
    <property type="molecule type" value="Genomic_DNA"/>
</dbReference>
<dbReference type="Pfam" id="PF22666">
    <property type="entry name" value="Glyco_hydro_2_N2"/>
    <property type="match status" value="1"/>
</dbReference>
<evidence type="ECO:0000256" key="4">
    <source>
        <dbReference type="ARBA" id="ARBA00004740"/>
    </source>
</evidence>
<dbReference type="GO" id="GO:0006516">
    <property type="term" value="P:glycoprotein catabolic process"/>
    <property type="evidence" value="ECO:0007669"/>
    <property type="project" value="TreeGrafter"/>
</dbReference>
<feature type="domain" description="Glycoside hydrolase family 2 immunoglobulin-like beta-sandwich" evidence="16">
    <location>
        <begin position="221"/>
        <end position="327"/>
    </location>
</feature>
<name>A0A5J4SQF0_9ZZZZ</name>
<comment type="subunit">
    <text evidence="5">Homodimer.</text>
</comment>
<dbReference type="GO" id="GO:0005764">
    <property type="term" value="C:lysosome"/>
    <property type="evidence" value="ECO:0007669"/>
    <property type="project" value="UniProtKB-SubCell"/>
</dbReference>
<comment type="similarity">
    <text evidence="13">Belongs to the glycosyl hydrolase 2 family. Beta-mannosidase B subfamily.</text>
</comment>
<dbReference type="FunFam" id="2.60.120.260:FF:000060">
    <property type="entry name" value="Probable beta-mannosidase"/>
    <property type="match status" value="1"/>
</dbReference>
<dbReference type="Gene3D" id="3.20.20.80">
    <property type="entry name" value="Glycosidases"/>
    <property type="match status" value="1"/>
</dbReference>
<comment type="catalytic activity">
    <reaction evidence="1">
        <text>Hydrolysis of terminal, non-reducing beta-D-mannose residues in beta-D-mannosides.</text>
        <dbReference type="EC" id="3.2.1.25"/>
    </reaction>
</comment>
<dbReference type="InterPro" id="IPR041625">
    <property type="entry name" value="Beta-mannosidase_Ig"/>
</dbReference>
<dbReference type="InterPro" id="IPR006102">
    <property type="entry name" value="Ig-like_GH2"/>
</dbReference>
<evidence type="ECO:0000256" key="8">
    <source>
        <dbReference type="ARBA" id="ARBA00022729"/>
    </source>
</evidence>
<comment type="subcellular location">
    <subcellularLocation>
        <location evidence="2">Lysosome</location>
    </subcellularLocation>
    <subcellularLocation>
        <location evidence="3">Secreted</location>
    </subcellularLocation>
</comment>
<evidence type="ECO:0000313" key="20">
    <source>
        <dbReference type="EMBL" id="KAA6348384.1"/>
    </source>
</evidence>
<feature type="domain" description="Beta-mannosidase-like galactose-binding" evidence="19">
    <location>
        <begin position="34"/>
        <end position="211"/>
    </location>
</feature>
<gene>
    <name evidence="20" type="ORF">EZS27_004202</name>
</gene>
<dbReference type="AlphaFoldDB" id="A0A5J4SQF0"/>
<evidence type="ECO:0000259" key="17">
    <source>
        <dbReference type="Pfam" id="PF17753"/>
    </source>
</evidence>
<evidence type="ECO:0000256" key="14">
    <source>
        <dbReference type="ARBA" id="ARBA00041069"/>
    </source>
</evidence>
<proteinExistence type="inferred from homology"/>
<dbReference type="GO" id="GO:0005975">
    <property type="term" value="P:carbohydrate metabolic process"/>
    <property type="evidence" value="ECO:0007669"/>
    <property type="project" value="InterPro"/>
</dbReference>
<dbReference type="PANTHER" id="PTHR43730">
    <property type="entry name" value="BETA-MANNOSIDASE"/>
    <property type="match status" value="1"/>
</dbReference>
<comment type="caution">
    <text evidence="20">The sequence shown here is derived from an EMBL/GenBank/DDBJ whole genome shotgun (WGS) entry which is preliminary data.</text>
</comment>
<dbReference type="Pfam" id="PF17786">
    <property type="entry name" value="Mannosidase_ig"/>
    <property type="match status" value="1"/>
</dbReference>
<keyword evidence="7" id="KW-0964">Secreted</keyword>
<evidence type="ECO:0000256" key="2">
    <source>
        <dbReference type="ARBA" id="ARBA00004371"/>
    </source>
</evidence>
<dbReference type="InterPro" id="IPR050887">
    <property type="entry name" value="Beta-mannosidase_GH2"/>
</dbReference>
<evidence type="ECO:0000256" key="1">
    <source>
        <dbReference type="ARBA" id="ARBA00000829"/>
    </source>
</evidence>
<dbReference type="InterPro" id="IPR013783">
    <property type="entry name" value="Ig-like_fold"/>
</dbReference>
<dbReference type="GO" id="GO:0005576">
    <property type="term" value="C:extracellular region"/>
    <property type="evidence" value="ECO:0007669"/>
    <property type="project" value="UniProtKB-SubCell"/>
</dbReference>
<dbReference type="SUPFAM" id="SSF51445">
    <property type="entry name" value="(Trans)glycosidases"/>
    <property type="match status" value="1"/>
</dbReference>
<dbReference type="GO" id="GO:0004567">
    <property type="term" value="F:beta-mannosidase activity"/>
    <property type="evidence" value="ECO:0007669"/>
    <property type="project" value="UniProtKB-EC"/>
</dbReference>
<evidence type="ECO:0000256" key="7">
    <source>
        <dbReference type="ARBA" id="ARBA00022525"/>
    </source>
</evidence>
<evidence type="ECO:0000256" key="11">
    <source>
        <dbReference type="ARBA" id="ARBA00023228"/>
    </source>
</evidence>
<dbReference type="Gene3D" id="2.60.40.10">
    <property type="entry name" value="Immunoglobulins"/>
    <property type="match status" value="3"/>
</dbReference>
<organism evidence="20">
    <name type="scientific">termite gut metagenome</name>
    <dbReference type="NCBI Taxonomy" id="433724"/>
    <lineage>
        <taxon>unclassified sequences</taxon>
        <taxon>metagenomes</taxon>
        <taxon>organismal metagenomes</taxon>
    </lineage>
</organism>
<dbReference type="InterPro" id="IPR054593">
    <property type="entry name" value="Beta-mannosidase-like_N2"/>
</dbReference>
<evidence type="ECO:0000256" key="12">
    <source>
        <dbReference type="ARBA" id="ARBA00023295"/>
    </source>
</evidence>
<evidence type="ECO:0000259" key="16">
    <source>
        <dbReference type="Pfam" id="PF00703"/>
    </source>
</evidence>
<feature type="domain" description="Beta-mannosidase Ig-fold" evidence="17">
    <location>
        <begin position="781"/>
        <end position="857"/>
    </location>
</feature>
<dbReference type="EC" id="3.2.1.25" evidence="6"/>
<evidence type="ECO:0000256" key="10">
    <source>
        <dbReference type="ARBA" id="ARBA00023180"/>
    </source>
</evidence>
<evidence type="ECO:0000256" key="13">
    <source>
        <dbReference type="ARBA" id="ARBA00038429"/>
    </source>
</evidence>
<dbReference type="InterPro" id="IPR008979">
    <property type="entry name" value="Galactose-bd-like_sf"/>
</dbReference>
<keyword evidence="10" id="KW-0325">Glycoprotein</keyword>
<feature type="domain" description="Mannosidase Ig/CBM-like" evidence="18">
    <location>
        <begin position="688"/>
        <end position="776"/>
    </location>
</feature>
<reference evidence="20" key="1">
    <citation type="submission" date="2019-03" db="EMBL/GenBank/DDBJ databases">
        <title>Single cell metagenomics reveals metabolic interactions within the superorganism composed of flagellate Streblomastix strix and complex community of Bacteroidetes bacteria on its surface.</title>
        <authorList>
            <person name="Treitli S.C."/>
            <person name="Kolisko M."/>
            <person name="Husnik F."/>
            <person name="Keeling P."/>
            <person name="Hampl V."/>
        </authorList>
    </citation>
    <scope>NUCLEOTIDE SEQUENCE</scope>
    <source>
        <strain evidence="20">STM</strain>
    </source>
</reference>
<dbReference type="Pfam" id="PF00703">
    <property type="entry name" value="Glyco_hydro_2"/>
    <property type="match status" value="1"/>
</dbReference>
<evidence type="ECO:0000259" key="18">
    <source>
        <dbReference type="Pfam" id="PF17786"/>
    </source>
</evidence>
<dbReference type="FunFam" id="3.20.20.80:FF:000050">
    <property type="entry name" value="Beta-mannosidase B"/>
    <property type="match status" value="1"/>
</dbReference>
<evidence type="ECO:0000256" key="15">
    <source>
        <dbReference type="ARBA" id="ARBA00041614"/>
    </source>
</evidence>
<dbReference type="InterPro" id="IPR036156">
    <property type="entry name" value="Beta-gal/glucu_dom_sf"/>
</dbReference>
<evidence type="ECO:0000256" key="9">
    <source>
        <dbReference type="ARBA" id="ARBA00022801"/>
    </source>
</evidence>
<keyword evidence="11" id="KW-0458">Lysosome</keyword>
<dbReference type="PANTHER" id="PTHR43730:SF1">
    <property type="entry name" value="BETA-MANNOSIDASE"/>
    <property type="match status" value="1"/>
</dbReference>
<dbReference type="Pfam" id="PF17753">
    <property type="entry name" value="Ig_mannosidase"/>
    <property type="match status" value="1"/>
</dbReference>
<dbReference type="Gene3D" id="2.60.120.260">
    <property type="entry name" value="Galactose-binding domain-like"/>
    <property type="match status" value="1"/>
</dbReference>
<keyword evidence="8" id="KW-0732">Signal</keyword>
<evidence type="ECO:0000259" key="19">
    <source>
        <dbReference type="Pfam" id="PF22666"/>
    </source>
</evidence>